<organism evidence="1 2">
    <name type="scientific">Thalassiosira oceanica</name>
    <name type="common">Marine diatom</name>
    <dbReference type="NCBI Taxonomy" id="159749"/>
    <lineage>
        <taxon>Eukaryota</taxon>
        <taxon>Sar</taxon>
        <taxon>Stramenopiles</taxon>
        <taxon>Ochrophyta</taxon>
        <taxon>Bacillariophyta</taxon>
        <taxon>Coscinodiscophyceae</taxon>
        <taxon>Thalassiosirophycidae</taxon>
        <taxon>Thalassiosirales</taxon>
        <taxon>Thalassiosiraceae</taxon>
        <taxon>Thalassiosira</taxon>
    </lineage>
</organism>
<evidence type="ECO:0000313" key="2">
    <source>
        <dbReference type="Proteomes" id="UP000266841"/>
    </source>
</evidence>
<dbReference type="AlphaFoldDB" id="K0SQK6"/>
<sequence>MPHNAAGTASWLHQQYPQQINHLCKMLLHPEHQVAPDATPLGLERAALVTYVITLELFCVPARLRHTVVISVPELFVRPVPVRCVL</sequence>
<dbReference type="Proteomes" id="UP000266841">
    <property type="component" value="Unassembled WGS sequence"/>
</dbReference>
<evidence type="ECO:0000313" key="1">
    <source>
        <dbReference type="EMBL" id="EJK63321.1"/>
    </source>
</evidence>
<keyword evidence="2" id="KW-1185">Reference proteome</keyword>
<dbReference type="EMBL" id="AGNL01018318">
    <property type="protein sequence ID" value="EJK63321.1"/>
    <property type="molecule type" value="Genomic_DNA"/>
</dbReference>
<proteinExistence type="predicted"/>
<protein>
    <submittedName>
        <fullName evidence="1">Uncharacterized protein</fullName>
    </submittedName>
</protein>
<comment type="caution">
    <text evidence="1">The sequence shown here is derived from an EMBL/GenBank/DDBJ whole genome shotgun (WGS) entry which is preliminary data.</text>
</comment>
<accession>K0SQK6</accession>
<name>K0SQK6_THAOC</name>
<reference evidence="1 2" key="1">
    <citation type="journal article" date="2012" name="Genome Biol.">
        <title>Genome and low-iron response of an oceanic diatom adapted to chronic iron limitation.</title>
        <authorList>
            <person name="Lommer M."/>
            <person name="Specht M."/>
            <person name="Roy A.S."/>
            <person name="Kraemer L."/>
            <person name="Andreson R."/>
            <person name="Gutowska M.A."/>
            <person name="Wolf J."/>
            <person name="Bergner S.V."/>
            <person name="Schilhabel M.B."/>
            <person name="Klostermeier U.C."/>
            <person name="Beiko R.G."/>
            <person name="Rosenstiel P."/>
            <person name="Hippler M."/>
            <person name="Laroche J."/>
        </authorList>
    </citation>
    <scope>NUCLEOTIDE SEQUENCE [LARGE SCALE GENOMIC DNA]</scope>
    <source>
        <strain evidence="1 2">CCMP1005</strain>
    </source>
</reference>
<gene>
    <name evidence="1" type="ORF">THAOC_16027</name>
</gene>